<sequence>MPDFQAVFIDRDGTIGGNGHFIHPRDFELFPFAQDAIKLLKQSGMKIFAFTNQHRIARGEAAEMDFVKQFEAYGFDASYICPHAADSGCECRKPKPGLLRRAAQEHGLDLARCAVIGDVGTADMLAAAAVGAVKILVLTGWGHSSITDYRHKWYDGAKPDFVAPDLLEAARWLAGNRVK</sequence>
<dbReference type="EMBL" id="JXAK01000123">
    <property type="protein sequence ID" value="KIL35585.1"/>
    <property type="molecule type" value="Genomic_DNA"/>
</dbReference>
<keyword evidence="3" id="KW-1185">Reference proteome</keyword>
<keyword evidence="1" id="KW-0119">Carbohydrate metabolism</keyword>
<gene>
    <name evidence="2" type="ORF">SD70_32150</name>
</gene>
<dbReference type="PIRSF" id="PIRSF004682">
    <property type="entry name" value="GmhB"/>
    <property type="match status" value="1"/>
</dbReference>
<reference evidence="2 3" key="1">
    <citation type="submission" date="2014-12" db="EMBL/GenBank/DDBJ databases">
        <title>Draft genome sequence of Paenibacillus kamchatkensis strain B-2647.</title>
        <authorList>
            <person name="Karlyshev A.V."/>
            <person name="Kudryashova E.B."/>
        </authorList>
    </citation>
    <scope>NUCLEOTIDE SEQUENCE [LARGE SCALE GENOMIC DNA]</scope>
    <source>
        <strain evidence="2 3">VKM B-2647</strain>
    </source>
</reference>
<comment type="subcellular location">
    <subcellularLocation>
        <location evidence="1">Cytoplasm</location>
    </subcellularLocation>
</comment>
<proteinExistence type="inferred from homology"/>
<accession>A0ABR5A3J8</accession>
<keyword evidence="1" id="KW-0378">Hydrolase</keyword>
<dbReference type="Gene3D" id="3.40.50.1000">
    <property type="entry name" value="HAD superfamily/HAD-like"/>
    <property type="match status" value="1"/>
</dbReference>
<dbReference type="NCBIfam" id="TIGR01662">
    <property type="entry name" value="HAD-SF-IIIA"/>
    <property type="match status" value="1"/>
</dbReference>
<comment type="similarity">
    <text evidence="1">Belongs to the gmhB family.</text>
</comment>
<dbReference type="InterPro" id="IPR036412">
    <property type="entry name" value="HAD-like_sf"/>
</dbReference>
<dbReference type="InterPro" id="IPR006549">
    <property type="entry name" value="HAD-SF_hydro_IIIA"/>
</dbReference>
<dbReference type="InterPro" id="IPR023214">
    <property type="entry name" value="HAD_sf"/>
</dbReference>
<comment type="caution">
    <text evidence="2">The sequence shown here is derived from an EMBL/GenBank/DDBJ whole genome shotgun (WGS) entry which is preliminary data.</text>
</comment>
<evidence type="ECO:0000256" key="1">
    <source>
        <dbReference type="PIRNR" id="PIRNR004682"/>
    </source>
</evidence>
<dbReference type="RefSeq" id="WP_041052737.1">
    <property type="nucleotide sequence ID" value="NZ_JXAK01000123.1"/>
</dbReference>
<organism evidence="2 3">
    <name type="scientific">Gordoniibacillus kamchatkensis</name>
    <dbReference type="NCBI Taxonomy" id="1590651"/>
    <lineage>
        <taxon>Bacteria</taxon>
        <taxon>Bacillati</taxon>
        <taxon>Bacillota</taxon>
        <taxon>Bacilli</taxon>
        <taxon>Bacillales</taxon>
        <taxon>Paenibacillaceae</taxon>
        <taxon>Gordoniibacillus</taxon>
    </lineage>
</organism>
<dbReference type="Proteomes" id="UP000031967">
    <property type="component" value="Unassembled WGS sequence"/>
</dbReference>
<name>A0ABR5A3J8_9BACL</name>
<dbReference type="SUPFAM" id="SSF56784">
    <property type="entry name" value="HAD-like"/>
    <property type="match status" value="1"/>
</dbReference>
<evidence type="ECO:0000313" key="3">
    <source>
        <dbReference type="Proteomes" id="UP000031967"/>
    </source>
</evidence>
<dbReference type="InterPro" id="IPR004446">
    <property type="entry name" value="Heptose_bisP_phosphatase"/>
</dbReference>
<evidence type="ECO:0000313" key="2">
    <source>
        <dbReference type="EMBL" id="KIL35585.1"/>
    </source>
</evidence>
<protein>
    <recommendedName>
        <fullName evidence="1">D,D-heptose 1,7-bisphosphate phosphatase</fullName>
        <ecNumber evidence="1">3.1.3.-</ecNumber>
    </recommendedName>
</protein>
<keyword evidence="1" id="KW-0963">Cytoplasm</keyword>
<dbReference type="PANTHER" id="PTHR42891:SF1">
    <property type="entry name" value="D-GLYCERO-BETA-D-MANNO-HEPTOSE-1,7-BISPHOSPHATE 7-PHOSPHATASE"/>
    <property type="match status" value="1"/>
</dbReference>
<dbReference type="PANTHER" id="PTHR42891">
    <property type="entry name" value="D-GLYCERO-BETA-D-MANNO-HEPTOSE-1,7-BISPHOSPHATE 7-PHOSPHATASE"/>
    <property type="match status" value="1"/>
</dbReference>
<dbReference type="EC" id="3.1.3.-" evidence="1"/>
<dbReference type="Pfam" id="PF13242">
    <property type="entry name" value="Hydrolase_like"/>
    <property type="match status" value="1"/>
</dbReference>